<reference evidence="4 5" key="1">
    <citation type="submission" date="2021-01" db="EMBL/GenBank/DDBJ databases">
        <title>Whole genome shotgun sequence of Actinoplanes deccanensis NBRC 13994.</title>
        <authorList>
            <person name="Komaki H."/>
            <person name="Tamura T."/>
        </authorList>
    </citation>
    <scope>NUCLEOTIDE SEQUENCE [LARGE SCALE GENOMIC DNA]</scope>
    <source>
        <strain evidence="4 5">NBRC 13994</strain>
    </source>
</reference>
<keyword evidence="1 4" id="KW-0378">Hydrolase</keyword>
<proteinExistence type="predicted"/>
<organism evidence="4 5">
    <name type="scientific">Paractinoplanes deccanensis</name>
    <dbReference type="NCBI Taxonomy" id="113561"/>
    <lineage>
        <taxon>Bacteria</taxon>
        <taxon>Bacillati</taxon>
        <taxon>Actinomycetota</taxon>
        <taxon>Actinomycetes</taxon>
        <taxon>Micromonosporales</taxon>
        <taxon>Micromonosporaceae</taxon>
        <taxon>Paractinoplanes</taxon>
    </lineage>
</organism>
<dbReference type="CDD" id="cd06543">
    <property type="entry name" value="GH18_PF-ChiA-like"/>
    <property type="match status" value="1"/>
</dbReference>
<dbReference type="EMBL" id="BOMI01000116">
    <property type="protein sequence ID" value="GID77240.1"/>
    <property type="molecule type" value="Genomic_DNA"/>
</dbReference>
<keyword evidence="5" id="KW-1185">Reference proteome</keyword>
<feature type="domain" description="Chitin-binding type-3" evidence="3">
    <location>
        <begin position="385"/>
        <end position="433"/>
    </location>
</feature>
<dbReference type="Pfam" id="PF02839">
    <property type="entry name" value="CBM_5_12"/>
    <property type="match status" value="1"/>
</dbReference>
<comment type="caution">
    <text evidence="4">The sequence shown here is derived from an EMBL/GenBank/DDBJ whole genome shotgun (WGS) entry which is preliminary data.</text>
</comment>
<dbReference type="SMART" id="SM00495">
    <property type="entry name" value="ChtBD3"/>
    <property type="match status" value="2"/>
</dbReference>
<keyword evidence="2" id="KW-0812">Transmembrane</keyword>
<feature type="transmembrane region" description="Helical" evidence="2">
    <location>
        <begin position="19"/>
        <end position="36"/>
    </location>
</feature>
<gene>
    <name evidence="4" type="ORF">Ade02nite_58810</name>
</gene>
<dbReference type="CDD" id="cd12215">
    <property type="entry name" value="ChiC_BD"/>
    <property type="match status" value="2"/>
</dbReference>
<dbReference type="PANTHER" id="PTHR42976">
    <property type="entry name" value="BIFUNCTIONAL CHITINASE/LYSOZYME-RELATED"/>
    <property type="match status" value="1"/>
</dbReference>
<dbReference type="InterPro" id="IPR052750">
    <property type="entry name" value="GH18_Chitinase"/>
</dbReference>
<feature type="domain" description="Chitin-binding type-3" evidence="3">
    <location>
        <begin position="455"/>
        <end position="503"/>
    </location>
</feature>
<dbReference type="InterPro" id="IPR036573">
    <property type="entry name" value="CBM_sf_5/12"/>
</dbReference>
<sequence>MSSPDSAAEPRRRLSVPRILLVVVVVAAAVCAPFAFRTVKDRLDAGAAQVSSFAPYVDVTNTPQFSFEDASANAAGTVVLGFVVSSTDVVCRPSWGTAYSLATASTGIDLDRRIARLRQRGGDVTVSFGGASNKELASACTDPAKLQAAYEAVVDRYGITSVDFDLEDGGETAAVMARRAAAVRAVQRKRVAAGKSLDVWLTLPVGTAGLTSVGVAELDAMLAAGVEVAGVNALTMNYGSPGTGRTMTSLVEASLTSLAGQVVTSYRKIGTTLSAEEGWQRVAATPMIGQNDTADERFQLSDASALLAFAREKGLRRLSMWSANRDNNCGVNYVDTTIVSTSCSGLDQERGAFTALFNEFTATTPTKAPASAAAPPSDDPATSPYPIWNELTAYAKNAKVVWHHNVYLAKWWTQGDTPDAPVTNAADTPWTLLGPVLAGETPLATGSSTVTATAYATWNPAATYVAGDRVQYHNVVYQAKWWTLGDVPGAAVSDPSDTPWEKL</sequence>
<dbReference type="Proteomes" id="UP000609879">
    <property type="component" value="Unassembled WGS sequence"/>
</dbReference>
<dbReference type="Gene3D" id="3.20.20.80">
    <property type="entry name" value="Glycosidases"/>
    <property type="match status" value="1"/>
</dbReference>
<dbReference type="SUPFAM" id="SSF51445">
    <property type="entry name" value="(Trans)glycosidases"/>
    <property type="match status" value="1"/>
</dbReference>
<evidence type="ECO:0000259" key="3">
    <source>
        <dbReference type="SMART" id="SM00495"/>
    </source>
</evidence>
<dbReference type="PANTHER" id="PTHR42976:SF1">
    <property type="entry name" value="GH18 DOMAIN-CONTAINING PROTEIN-RELATED"/>
    <property type="match status" value="1"/>
</dbReference>
<keyword evidence="2" id="KW-0472">Membrane</keyword>
<dbReference type="InterPro" id="IPR003610">
    <property type="entry name" value="CBM5/12"/>
</dbReference>
<evidence type="ECO:0000313" key="5">
    <source>
        <dbReference type="Proteomes" id="UP000609879"/>
    </source>
</evidence>
<evidence type="ECO:0000313" key="4">
    <source>
        <dbReference type="EMBL" id="GID77240.1"/>
    </source>
</evidence>
<name>A0ABQ3YB57_9ACTN</name>
<evidence type="ECO:0000256" key="2">
    <source>
        <dbReference type="SAM" id="Phobius"/>
    </source>
</evidence>
<evidence type="ECO:0000256" key="1">
    <source>
        <dbReference type="ARBA" id="ARBA00022801"/>
    </source>
</evidence>
<dbReference type="GO" id="GO:0016787">
    <property type="term" value="F:hydrolase activity"/>
    <property type="evidence" value="ECO:0007669"/>
    <property type="project" value="UniProtKB-KW"/>
</dbReference>
<dbReference type="Gene3D" id="2.10.10.20">
    <property type="entry name" value="Carbohydrate-binding module superfamily 5/12"/>
    <property type="match status" value="2"/>
</dbReference>
<accession>A0ABQ3YB57</accession>
<dbReference type="InterPro" id="IPR017853">
    <property type="entry name" value="GH"/>
</dbReference>
<dbReference type="SUPFAM" id="SSF51055">
    <property type="entry name" value="Carbohydrate binding domain"/>
    <property type="match status" value="2"/>
</dbReference>
<keyword evidence="2" id="KW-1133">Transmembrane helix</keyword>
<protein>
    <submittedName>
        <fullName evidence="4">Glycosyl hydrolase</fullName>
    </submittedName>
</protein>
<dbReference type="RefSeq" id="WP_203771012.1">
    <property type="nucleotide sequence ID" value="NZ_BAAABO010000002.1"/>
</dbReference>